<keyword evidence="1" id="KW-0472">Membrane</keyword>
<reference evidence="2" key="1">
    <citation type="submission" date="2015-09" db="EMBL/GenBank/DDBJ databases">
        <authorList>
            <consortium name="Pathogen Informatics"/>
        </authorList>
    </citation>
    <scope>NUCLEOTIDE SEQUENCE</scope>
    <source>
        <strain evidence="2">2789STDY5834896</strain>
    </source>
</reference>
<keyword evidence="1" id="KW-1133">Transmembrane helix</keyword>
<dbReference type="AlphaFoldDB" id="A0A1C6H1I2"/>
<keyword evidence="1" id="KW-0812">Transmembrane</keyword>
<organism evidence="2">
    <name type="scientific">uncultured Anaerotruncus sp</name>
    <dbReference type="NCBI Taxonomy" id="905011"/>
    <lineage>
        <taxon>Bacteria</taxon>
        <taxon>Bacillati</taxon>
        <taxon>Bacillota</taxon>
        <taxon>Clostridia</taxon>
        <taxon>Eubacteriales</taxon>
        <taxon>Oscillospiraceae</taxon>
        <taxon>Anaerotruncus</taxon>
        <taxon>environmental samples</taxon>
    </lineage>
</organism>
<feature type="transmembrane region" description="Helical" evidence="1">
    <location>
        <begin position="7"/>
        <end position="31"/>
    </location>
</feature>
<proteinExistence type="predicted"/>
<dbReference type="EMBL" id="FMHG01000001">
    <property type="protein sequence ID" value="SCJ51296.1"/>
    <property type="molecule type" value="Genomic_DNA"/>
</dbReference>
<name>A0A1C6H1I2_9FIRM</name>
<feature type="transmembrane region" description="Helical" evidence="1">
    <location>
        <begin position="66"/>
        <end position="86"/>
    </location>
</feature>
<feature type="transmembrane region" description="Helical" evidence="1">
    <location>
        <begin position="37"/>
        <end position="54"/>
    </location>
</feature>
<protein>
    <submittedName>
        <fullName evidence="2">Uncharacterized protein</fullName>
    </submittedName>
</protein>
<accession>A0A1C6H1I2</accession>
<sequence length="123" mass="12558">MKKIDLVTMLMGAVGGIAFSLGMCMCTVTQWDTFGPGVITGAAGLLFLVAALAVHRRGHGKRWPAISGQAVGTMALGAAGVLTLGLGMCMSLVWSGLLVPGIAVGILGIAMLLCLVPLCHSRH</sequence>
<evidence type="ECO:0000256" key="1">
    <source>
        <dbReference type="SAM" id="Phobius"/>
    </source>
</evidence>
<gene>
    <name evidence="2" type="ORF">SAMEA3545359_00633</name>
</gene>
<evidence type="ECO:0000313" key="2">
    <source>
        <dbReference type="EMBL" id="SCJ51296.1"/>
    </source>
</evidence>
<feature type="transmembrane region" description="Helical" evidence="1">
    <location>
        <begin position="92"/>
        <end position="118"/>
    </location>
</feature>